<dbReference type="SUPFAM" id="SSF56801">
    <property type="entry name" value="Acetyl-CoA synthetase-like"/>
    <property type="match status" value="1"/>
</dbReference>
<name>A0ABS7RZC0_9ENTR</name>
<keyword evidence="3" id="KW-1185">Reference proteome</keyword>
<evidence type="ECO:0000313" key="3">
    <source>
        <dbReference type="Proteomes" id="UP000706580"/>
    </source>
</evidence>
<dbReference type="RefSeq" id="WP_223075333.1">
    <property type="nucleotide sequence ID" value="NZ_JADMNK010000011.1"/>
</dbReference>
<evidence type="ECO:0000313" key="2">
    <source>
        <dbReference type="EMBL" id="MBZ0059664.1"/>
    </source>
</evidence>
<dbReference type="PANTHER" id="PTHR43845">
    <property type="entry name" value="BLR5969 PROTEIN"/>
    <property type="match status" value="1"/>
</dbReference>
<organism evidence="2 3">
    <name type="scientific">Leclercia barmai</name>
    <dbReference type="NCBI Taxonomy" id="2785629"/>
    <lineage>
        <taxon>Bacteria</taxon>
        <taxon>Pseudomonadati</taxon>
        <taxon>Pseudomonadota</taxon>
        <taxon>Gammaproteobacteria</taxon>
        <taxon>Enterobacterales</taxon>
        <taxon>Enterobacteriaceae</taxon>
        <taxon>Leclercia</taxon>
    </lineage>
</organism>
<protein>
    <submittedName>
        <fullName evidence="2">AMP-binding protein</fullName>
    </submittedName>
</protein>
<dbReference type="EMBL" id="JADMNK010000011">
    <property type="protein sequence ID" value="MBZ0059664.1"/>
    <property type="molecule type" value="Genomic_DNA"/>
</dbReference>
<evidence type="ECO:0000259" key="1">
    <source>
        <dbReference type="Pfam" id="PF00501"/>
    </source>
</evidence>
<comment type="caution">
    <text evidence="2">The sequence shown here is derived from an EMBL/GenBank/DDBJ whole genome shotgun (WGS) entry which is preliminary data.</text>
</comment>
<dbReference type="InterPro" id="IPR042099">
    <property type="entry name" value="ANL_N_sf"/>
</dbReference>
<dbReference type="InterPro" id="IPR000873">
    <property type="entry name" value="AMP-dep_synth/lig_dom"/>
</dbReference>
<gene>
    <name evidence="2" type="ORF">ITX56_18020</name>
</gene>
<proteinExistence type="predicted"/>
<dbReference type="Proteomes" id="UP000706580">
    <property type="component" value="Unassembled WGS sequence"/>
</dbReference>
<accession>A0ABS7RZC0</accession>
<feature type="domain" description="AMP-dependent synthetase/ligase" evidence="1">
    <location>
        <begin position="73"/>
        <end position="271"/>
    </location>
</feature>
<dbReference type="Pfam" id="PF00501">
    <property type="entry name" value="AMP-binding"/>
    <property type="match status" value="1"/>
</dbReference>
<sequence>MINSDSLQLQQLVDFARQRSPFYAHHFQHLPDRGWTLTDLPLVDPERYWKESAGLKNWPVLTGTVENGIVFKTGGTTGGGKLSVYSREEWQVFVTSFGRSLSAQLKAGDRVANLFFAGDLYSSFLFIHGALSHMETPVCEYPFSGMMEPHALAGQLVQHDINVLVGVPAMLLNFAAIMAEQQRQFPAITTLLFGSESLFAEQMQLLKQVFPHARVASIGCASVDAGLIGASTLDCRSGEHRVFEPETRVEIIDEVTGEPIDEMDRSGMLVVTNLTRRLMPLIRYPTGDRAAWREPVGSPTRKFVLQGRSSLGHRLRVGYASIFPDEIDALITEQLGKTQWQLLLEHNDSCDYVTLRIACSGSEHHAERVIQGLVDGDHALAEMIAARQLHLRIQWCQQVELICNPRTGKLLRVIDLRAYQTVGETS</sequence>
<dbReference type="Gene3D" id="3.40.50.12780">
    <property type="entry name" value="N-terminal domain of ligase-like"/>
    <property type="match status" value="1"/>
</dbReference>
<reference evidence="2 3" key="1">
    <citation type="submission" date="2020-11" db="EMBL/GenBank/DDBJ databases">
        <title>Draft Genome of Enterobacter sp. strain EMC7.</title>
        <authorList>
            <person name="Barman P."/>
            <person name="Sinha S."/>
            <person name="Sen S."/>
            <person name="Chakraborty R."/>
        </authorList>
    </citation>
    <scope>NUCLEOTIDE SEQUENCE [LARGE SCALE GENOMIC DNA]</scope>
    <source>
        <strain evidence="2 3">EMC7</strain>
    </source>
</reference>
<dbReference type="PANTHER" id="PTHR43845:SF1">
    <property type="entry name" value="BLR5969 PROTEIN"/>
    <property type="match status" value="1"/>
</dbReference>